<dbReference type="ExpressionAtlas" id="A0A5S9Y5I7">
    <property type="expression patterns" value="baseline and differential"/>
</dbReference>
<evidence type="ECO:0000256" key="1">
    <source>
        <dbReference type="ARBA" id="ARBA00004123"/>
    </source>
</evidence>
<keyword evidence="5" id="KW-0963">Cytoplasm</keyword>
<evidence type="ECO:0000313" key="10">
    <source>
        <dbReference type="EMBL" id="CAA0403417.1"/>
    </source>
</evidence>
<dbReference type="Pfam" id="PF10155">
    <property type="entry name" value="CNOT11"/>
    <property type="match status" value="1"/>
</dbReference>
<comment type="subcellular location">
    <subcellularLocation>
        <location evidence="2">Cytoplasm</location>
    </subcellularLocation>
    <subcellularLocation>
        <location evidence="1">Nucleus</location>
    </subcellularLocation>
</comment>
<dbReference type="GO" id="GO:0030014">
    <property type="term" value="C:CCR4-NOT complex"/>
    <property type="evidence" value="ECO:0007669"/>
    <property type="project" value="InterPro"/>
</dbReference>
<comment type="similarity">
    <text evidence="3">Belongs to the CNOT11 family.</text>
</comment>
<dbReference type="EMBL" id="CACSHJ010000096">
    <property type="protein sequence ID" value="CAA0403417.1"/>
    <property type="molecule type" value="Genomic_DNA"/>
</dbReference>
<dbReference type="GO" id="GO:0005737">
    <property type="term" value="C:cytoplasm"/>
    <property type="evidence" value="ECO:0007669"/>
    <property type="project" value="UniProtKB-SubCell"/>
</dbReference>
<dbReference type="InterPro" id="IPR019312">
    <property type="entry name" value="CNOT11"/>
</dbReference>
<dbReference type="AlphaFoldDB" id="A0A5S9Y5I7"/>
<dbReference type="PANTHER" id="PTHR15975">
    <property type="entry name" value="CCR4-NOT TRANSCRIPTION COMPLEX SUBUNIT 11"/>
    <property type="match status" value="1"/>
</dbReference>
<keyword evidence="8" id="KW-0804">Transcription</keyword>
<evidence type="ECO:0000313" key="11">
    <source>
        <dbReference type="Proteomes" id="UP000434276"/>
    </source>
</evidence>
<keyword evidence="7" id="KW-0943">RNA-mediated gene silencing</keyword>
<protein>
    <recommendedName>
        <fullName evidence="4">CCR4-NOT transcription complex subunit 11</fullName>
    </recommendedName>
</protein>
<dbReference type="GO" id="GO:0031047">
    <property type="term" value="P:regulatory ncRNA-mediated gene silencing"/>
    <property type="evidence" value="ECO:0007669"/>
    <property type="project" value="UniProtKB-KW"/>
</dbReference>
<organism evidence="10 11">
    <name type="scientific">Arabidopsis thaliana</name>
    <name type="common">Mouse-ear cress</name>
    <dbReference type="NCBI Taxonomy" id="3702"/>
    <lineage>
        <taxon>Eukaryota</taxon>
        <taxon>Viridiplantae</taxon>
        <taxon>Streptophyta</taxon>
        <taxon>Embryophyta</taxon>
        <taxon>Tracheophyta</taxon>
        <taxon>Spermatophyta</taxon>
        <taxon>Magnoliopsida</taxon>
        <taxon>eudicotyledons</taxon>
        <taxon>Gunneridae</taxon>
        <taxon>Pentapetalae</taxon>
        <taxon>rosids</taxon>
        <taxon>malvids</taxon>
        <taxon>Brassicales</taxon>
        <taxon>Brassicaceae</taxon>
        <taxon>Camelineae</taxon>
        <taxon>Arabidopsis</taxon>
    </lineage>
</organism>
<evidence type="ECO:0000256" key="7">
    <source>
        <dbReference type="ARBA" id="ARBA00023158"/>
    </source>
</evidence>
<gene>
    <name evidence="10" type="ORF">C24_LOCUS22510</name>
</gene>
<evidence type="ECO:0000256" key="3">
    <source>
        <dbReference type="ARBA" id="ARBA00008030"/>
    </source>
</evidence>
<keyword evidence="6" id="KW-0805">Transcription regulation</keyword>
<evidence type="ECO:0000256" key="9">
    <source>
        <dbReference type="ARBA" id="ARBA00023242"/>
    </source>
</evidence>
<dbReference type="Proteomes" id="UP000434276">
    <property type="component" value="Unassembled WGS sequence"/>
</dbReference>
<reference evidence="10 11" key="1">
    <citation type="submission" date="2019-12" db="EMBL/GenBank/DDBJ databases">
        <authorList>
            <person name="Jiao W.-B."/>
            <person name="Schneeberger K."/>
        </authorList>
    </citation>
    <scope>NUCLEOTIDE SEQUENCE [LARGE SCALE GENOMIC DNA]</scope>
    <source>
        <strain evidence="11">cv. C24</strain>
    </source>
</reference>
<name>A0A5S9Y5I7_ARATH</name>
<evidence type="ECO:0000256" key="5">
    <source>
        <dbReference type="ARBA" id="ARBA00022490"/>
    </source>
</evidence>
<evidence type="ECO:0000256" key="4">
    <source>
        <dbReference type="ARBA" id="ARBA00014872"/>
    </source>
</evidence>
<keyword evidence="9" id="KW-0539">Nucleus</keyword>
<evidence type="ECO:0000256" key="6">
    <source>
        <dbReference type="ARBA" id="ARBA00023015"/>
    </source>
</evidence>
<evidence type="ECO:0000256" key="2">
    <source>
        <dbReference type="ARBA" id="ARBA00004496"/>
    </source>
</evidence>
<dbReference type="OrthoDB" id="10265389at2759"/>
<dbReference type="GO" id="GO:0005634">
    <property type="term" value="C:nucleus"/>
    <property type="evidence" value="ECO:0007669"/>
    <property type="project" value="UniProtKB-SubCell"/>
</dbReference>
<sequence length="427" mass="48773">MMIMRIEESAIVLSLLKSDLRPMEDVLSEFDSKFESARYLSDQQMFKNTERLIAFGIIYQCYSSQKPSFNPFLSEMISAACNEQLEKSERAFLLHLLQWNSYNNVKEILKHSAVDYIRSFDPSTHDFPELGELQREYGDKADPGPSSHIFADYSLKKLLHDPDVPRGCDPNSPEFDVQAGVNPRIGSGDRDEALSGFLGNLTMGGLGPRWIRPCPPRYPVHQSELLWIDPDNKHELVWDDKMCADTSSGATVRDLLVKGLKVTLSPTEQEDIITELANDPKLVFHCGITPRKLPQLVEHNPQIAVEILTKLNNSTEINDYYEALGNMDMSLHSMEVVNRLTTAVELPKDFIRMYITNCISSCENAKQQDKYMQNRLVRLVCVFLQSLIRNKIINVKDLFIEVQAFCIEFSRVREAAGLFRLLKQLDE</sequence>
<dbReference type="PANTHER" id="PTHR15975:SF0">
    <property type="entry name" value="CCR4-NOT TRANSCRIPTION COMPLEX SUBUNIT 11"/>
    <property type="match status" value="1"/>
</dbReference>
<accession>A0A5S9Y5I7</accession>
<proteinExistence type="inferred from homology"/>
<evidence type="ECO:0000256" key="8">
    <source>
        <dbReference type="ARBA" id="ARBA00023163"/>
    </source>
</evidence>